<dbReference type="Pfam" id="PF03101">
    <property type="entry name" value="FAR1"/>
    <property type="match status" value="1"/>
</dbReference>
<evidence type="ECO:0000256" key="3">
    <source>
        <dbReference type="ARBA" id="ARBA00022833"/>
    </source>
</evidence>
<evidence type="ECO:0000259" key="6">
    <source>
        <dbReference type="PROSITE" id="PS50966"/>
    </source>
</evidence>
<feature type="region of interest" description="Disordered" evidence="5">
    <location>
        <begin position="132"/>
        <end position="154"/>
    </location>
</feature>
<dbReference type="PANTHER" id="PTHR47718:SF17">
    <property type="entry name" value="PROTEIN FAR1-RELATED SEQUENCE 5-LIKE"/>
    <property type="match status" value="1"/>
</dbReference>
<dbReference type="Pfam" id="PF10551">
    <property type="entry name" value="MULE"/>
    <property type="match status" value="1"/>
</dbReference>
<keyword evidence="3" id="KW-0862">Zinc</keyword>
<accession>A0A6P5EN41</accession>
<evidence type="ECO:0000256" key="4">
    <source>
        <dbReference type="PROSITE-ProRule" id="PRU00325"/>
    </source>
</evidence>
<dbReference type="SMART" id="SM00575">
    <property type="entry name" value="ZnF_PMZ"/>
    <property type="match status" value="1"/>
</dbReference>
<dbReference type="OrthoDB" id="751756at2759"/>
<dbReference type="InterPro" id="IPR004330">
    <property type="entry name" value="FAR1_DNA_bnd_dom"/>
</dbReference>
<evidence type="ECO:0000313" key="8">
    <source>
        <dbReference type="RefSeq" id="XP_020084887.1"/>
    </source>
</evidence>
<evidence type="ECO:0000256" key="1">
    <source>
        <dbReference type="ARBA" id="ARBA00022723"/>
    </source>
</evidence>
<evidence type="ECO:0000256" key="5">
    <source>
        <dbReference type="SAM" id="MobiDB-lite"/>
    </source>
</evidence>
<feature type="compositionally biased region" description="Basic residues" evidence="5">
    <location>
        <begin position="680"/>
        <end position="693"/>
    </location>
</feature>
<sequence>MAQSTGDQVLDEKNNNEDTCEVINLDDSDEQIEVGVKVGSEDEAYDLYNQHALRKGFSIRKGNRRFIDGALRQREYVCSKAGFREFRDRSVKKINRIETRTGCNARIRFTITDGTWEVTLFNDDHNHEFASQEEKHNLRSGRRKRDTHIDSPVVTEGTKPGKAYMYLTKQLGRVKNVGSAKKNCLNYLQTTRKATIEAGDVQGIIDYFKYKQVEDPLFFYSVQVDQENRMTNFFWRDGRSKLDYDAFGDVVIFDTAYRIEKYNLICAPLVGINHHWRNVLFGCAFLLDETAESYIWLLETFLEAMGGRHPKSIFTDHDQAISKAIEIVLPESRHRLGLWNILVNAKKNLGGIYSNPNFISIFSICLDGCLDEIKFQSTWENMIKTFNLEENEWLNRLHETRANWCTAFGIDLFSAKMKSTQRSESTNSIFHQLLGTTLPPIKVIEFYELKSEEMRQVEQDENLLCNEGSFGNVFTHGILGHAASVYTRRLFEMFKEEFHEGLWMSCIEAGCEGSVVMYELNKSGEKKVLLVKFDKADSTIFCSCKLFETVGLFCSHALRVLLVNNVNEIPLHYIMHRWTKDARKRAIMSFSTESLSKEGKSARALRLSELNHIGHYVFDKGSLTARGERIVKERLIEALDLIEKEFGGLHLVENGNGKLVENNEISCSDVNVAGNDPPPARKKGSNNNKKKTKALPPTTPQMPQILLNQMLQSSSDQLSQTGSIQMPHQPGLVQMLPRPLPFQTPQFSPTQVPPLAPPQMLQSALFQMQQSSSLMFGKSAS</sequence>
<evidence type="ECO:0000313" key="7">
    <source>
        <dbReference type="Proteomes" id="UP000515123"/>
    </source>
</evidence>
<dbReference type="PANTHER" id="PTHR47718">
    <property type="entry name" value="OS01G0519700 PROTEIN"/>
    <property type="match status" value="1"/>
</dbReference>
<dbReference type="InterPro" id="IPR007527">
    <property type="entry name" value="Znf_SWIM"/>
</dbReference>
<gene>
    <name evidence="8" type="primary">LOC109707764</name>
</gene>
<dbReference type="RefSeq" id="XP_020084887.1">
    <property type="nucleotide sequence ID" value="XM_020229298.1"/>
</dbReference>
<evidence type="ECO:0000256" key="2">
    <source>
        <dbReference type="ARBA" id="ARBA00022771"/>
    </source>
</evidence>
<feature type="domain" description="SWIM-type" evidence="6">
    <location>
        <begin position="527"/>
        <end position="565"/>
    </location>
</feature>
<protein>
    <submittedName>
        <fullName evidence="8">Protein FAR1-RELATED SEQUENCE 5-like</fullName>
    </submittedName>
</protein>
<name>A0A6P5EN41_ANACO</name>
<dbReference type="InterPro" id="IPR018289">
    <property type="entry name" value="MULE_transposase_dom"/>
</dbReference>
<dbReference type="AlphaFoldDB" id="A0A6P5EN41"/>
<dbReference type="Pfam" id="PF04434">
    <property type="entry name" value="SWIM"/>
    <property type="match status" value="1"/>
</dbReference>
<dbReference type="GO" id="GO:0008270">
    <property type="term" value="F:zinc ion binding"/>
    <property type="evidence" value="ECO:0007669"/>
    <property type="project" value="UniProtKB-KW"/>
</dbReference>
<reference evidence="7" key="1">
    <citation type="journal article" date="2015" name="Nat. Genet.">
        <title>The pineapple genome and the evolution of CAM photosynthesis.</title>
        <authorList>
            <person name="Ming R."/>
            <person name="VanBuren R."/>
            <person name="Wai C.M."/>
            <person name="Tang H."/>
            <person name="Schatz M.C."/>
            <person name="Bowers J.E."/>
            <person name="Lyons E."/>
            <person name="Wang M.L."/>
            <person name="Chen J."/>
            <person name="Biggers E."/>
            <person name="Zhang J."/>
            <person name="Huang L."/>
            <person name="Zhang L."/>
            <person name="Miao W."/>
            <person name="Zhang J."/>
            <person name="Ye Z."/>
            <person name="Miao C."/>
            <person name="Lin Z."/>
            <person name="Wang H."/>
            <person name="Zhou H."/>
            <person name="Yim W.C."/>
            <person name="Priest H.D."/>
            <person name="Zheng C."/>
            <person name="Woodhouse M."/>
            <person name="Edger P.P."/>
            <person name="Guyot R."/>
            <person name="Guo H.B."/>
            <person name="Guo H."/>
            <person name="Zheng G."/>
            <person name="Singh R."/>
            <person name="Sharma A."/>
            <person name="Min X."/>
            <person name="Zheng Y."/>
            <person name="Lee H."/>
            <person name="Gurtowski J."/>
            <person name="Sedlazeck F.J."/>
            <person name="Harkess A."/>
            <person name="McKain M.R."/>
            <person name="Liao Z."/>
            <person name="Fang J."/>
            <person name="Liu J."/>
            <person name="Zhang X."/>
            <person name="Zhang Q."/>
            <person name="Hu W."/>
            <person name="Qin Y."/>
            <person name="Wang K."/>
            <person name="Chen L.Y."/>
            <person name="Shirley N."/>
            <person name="Lin Y.R."/>
            <person name="Liu L.Y."/>
            <person name="Hernandez A.G."/>
            <person name="Wright C.L."/>
            <person name="Bulone V."/>
            <person name="Tuskan G.A."/>
            <person name="Heath K."/>
            <person name="Zee F."/>
            <person name="Moore P.H."/>
            <person name="Sunkar R."/>
            <person name="Leebens-Mack J.H."/>
            <person name="Mockler T."/>
            <person name="Bennetzen J.L."/>
            <person name="Freeling M."/>
            <person name="Sankoff D."/>
            <person name="Paterson A.H."/>
            <person name="Zhu X."/>
            <person name="Yang X."/>
            <person name="Smith J.A."/>
            <person name="Cushman J.C."/>
            <person name="Paull R.E."/>
            <person name="Yu Q."/>
        </authorList>
    </citation>
    <scope>NUCLEOTIDE SEQUENCE [LARGE SCALE GENOMIC DNA]</scope>
    <source>
        <strain evidence="7">cv. F153</strain>
    </source>
</reference>
<dbReference type="Proteomes" id="UP000515123">
    <property type="component" value="Linkage group 3"/>
</dbReference>
<proteinExistence type="predicted"/>
<keyword evidence="2 4" id="KW-0863">Zinc-finger</keyword>
<dbReference type="PROSITE" id="PS50966">
    <property type="entry name" value="ZF_SWIM"/>
    <property type="match status" value="1"/>
</dbReference>
<keyword evidence="7" id="KW-1185">Reference proteome</keyword>
<dbReference type="InterPro" id="IPR006564">
    <property type="entry name" value="Znf_PMZ"/>
</dbReference>
<keyword evidence="1" id="KW-0479">Metal-binding</keyword>
<dbReference type="GeneID" id="109707764"/>
<reference evidence="8" key="2">
    <citation type="submission" date="2025-08" db="UniProtKB">
        <authorList>
            <consortium name="RefSeq"/>
        </authorList>
    </citation>
    <scope>IDENTIFICATION</scope>
    <source>
        <tissue evidence="8">Leaf</tissue>
    </source>
</reference>
<organism evidence="7 8">
    <name type="scientific">Ananas comosus</name>
    <name type="common">Pineapple</name>
    <name type="synonym">Ananas ananas</name>
    <dbReference type="NCBI Taxonomy" id="4615"/>
    <lineage>
        <taxon>Eukaryota</taxon>
        <taxon>Viridiplantae</taxon>
        <taxon>Streptophyta</taxon>
        <taxon>Embryophyta</taxon>
        <taxon>Tracheophyta</taxon>
        <taxon>Spermatophyta</taxon>
        <taxon>Magnoliopsida</taxon>
        <taxon>Liliopsida</taxon>
        <taxon>Poales</taxon>
        <taxon>Bromeliaceae</taxon>
        <taxon>Bromelioideae</taxon>
        <taxon>Ananas</taxon>
    </lineage>
</organism>
<feature type="region of interest" description="Disordered" evidence="5">
    <location>
        <begin position="670"/>
        <end position="700"/>
    </location>
</feature>